<dbReference type="Proteomes" id="UP000321412">
    <property type="component" value="Unassembled WGS sequence"/>
</dbReference>
<feature type="domain" description="Pyridoxamine kinase/Phosphomethylpyrimidine kinase" evidence="7">
    <location>
        <begin position="30"/>
        <end position="274"/>
    </location>
</feature>
<dbReference type="GO" id="GO:0005524">
    <property type="term" value="F:ATP binding"/>
    <property type="evidence" value="ECO:0007669"/>
    <property type="project" value="UniProtKB-KW"/>
</dbReference>
<name>A0A5C6X0Y8_9DELT</name>
<dbReference type="GO" id="GO:0008902">
    <property type="term" value="F:hydroxymethylpyrimidine kinase activity"/>
    <property type="evidence" value="ECO:0007669"/>
    <property type="project" value="UniProtKB-EC"/>
</dbReference>
<dbReference type="RefSeq" id="WP_146982838.1">
    <property type="nucleotide sequence ID" value="NZ_VOSM01000012.1"/>
</dbReference>
<dbReference type="Pfam" id="PF08543">
    <property type="entry name" value="Phos_pyr_kin"/>
    <property type="match status" value="1"/>
</dbReference>
<dbReference type="PANTHER" id="PTHR20858">
    <property type="entry name" value="PHOSPHOMETHYLPYRIMIDINE KINASE"/>
    <property type="match status" value="1"/>
</dbReference>
<sequence length="281" mass="29492">MSAFFDLFEKPEGPGAGVAPAVALTIAGSDSGGGAGIQADLKTFAACGVFGTSVLTLLTAQNTVGVTAVEMVSETMVRAQLDAVLGDLKPTAAKTGALGSEAMIGCVVEYLEDHPMERLVVDPVMISKHGEPLMPPSAFKALREKLLRHALIVTPNRFEAGHLTGMSEVESVQDMKEAAKRLHGAGAKNVVIKGGHFERIVRDVFYDGSGFVEFGADRVDSKRVHGSGCTFSAAICARLAKGDALVDAVAFAREFISEAIEKAPKVGEGISPVNPMHGVWR</sequence>
<dbReference type="EC" id="2.7.1.49" evidence="2"/>
<evidence type="ECO:0000313" key="8">
    <source>
        <dbReference type="EMBL" id="TXD34748.1"/>
    </source>
</evidence>
<evidence type="ECO:0000256" key="1">
    <source>
        <dbReference type="ARBA" id="ARBA00004948"/>
    </source>
</evidence>
<dbReference type="InterPro" id="IPR013749">
    <property type="entry name" value="PM/HMP-P_kinase-1"/>
</dbReference>
<dbReference type="InterPro" id="IPR004399">
    <property type="entry name" value="HMP/HMP-P_kinase_dom"/>
</dbReference>
<dbReference type="UniPathway" id="UPA00060">
    <property type="reaction ID" value="UER00138"/>
</dbReference>
<dbReference type="GO" id="GO:0009229">
    <property type="term" value="P:thiamine diphosphate biosynthetic process"/>
    <property type="evidence" value="ECO:0007669"/>
    <property type="project" value="UniProtKB-UniPathway"/>
</dbReference>
<evidence type="ECO:0000256" key="5">
    <source>
        <dbReference type="ARBA" id="ARBA00022777"/>
    </source>
</evidence>
<dbReference type="CDD" id="cd01169">
    <property type="entry name" value="HMPP_kinase"/>
    <property type="match status" value="1"/>
</dbReference>
<proteinExistence type="predicted"/>
<dbReference type="AlphaFoldDB" id="A0A5C6X0Y8"/>
<gene>
    <name evidence="8" type="primary">thiD</name>
    <name evidence="8" type="ORF">FRC98_18115</name>
</gene>
<keyword evidence="5 8" id="KW-0418">Kinase</keyword>
<dbReference type="PANTHER" id="PTHR20858:SF17">
    <property type="entry name" value="HYDROXYMETHYLPYRIMIDINE_PHOSPHOMETHYLPYRIMIDINE KINASE THI20-RELATED"/>
    <property type="match status" value="1"/>
</dbReference>
<evidence type="ECO:0000256" key="6">
    <source>
        <dbReference type="ARBA" id="ARBA00022840"/>
    </source>
</evidence>
<evidence type="ECO:0000256" key="4">
    <source>
        <dbReference type="ARBA" id="ARBA00022741"/>
    </source>
</evidence>
<accession>A0A5C6X0Y8</accession>
<dbReference type="GO" id="GO:0008972">
    <property type="term" value="F:phosphomethylpyrimidine kinase activity"/>
    <property type="evidence" value="ECO:0007669"/>
    <property type="project" value="InterPro"/>
</dbReference>
<dbReference type="OrthoDB" id="9810880at2"/>
<dbReference type="Gene3D" id="3.40.1190.20">
    <property type="match status" value="1"/>
</dbReference>
<keyword evidence="3 8" id="KW-0808">Transferase</keyword>
<keyword evidence="6" id="KW-0067">ATP-binding</keyword>
<organism evidence="8 9">
    <name type="scientific">Lujinxingia vulgaris</name>
    <dbReference type="NCBI Taxonomy" id="2600176"/>
    <lineage>
        <taxon>Bacteria</taxon>
        <taxon>Deltaproteobacteria</taxon>
        <taxon>Bradymonadales</taxon>
        <taxon>Lujinxingiaceae</taxon>
        <taxon>Lujinxingia</taxon>
    </lineage>
</organism>
<protein>
    <recommendedName>
        <fullName evidence="2">hydroxymethylpyrimidine kinase</fullName>
        <ecNumber evidence="2">2.7.1.49</ecNumber>
    </recommendedName>
</protein>
<comment type="caution">
    <text evidence="8">The sequence shown here is derived from an EMBL/GenBank/DDBJ whole genome shotgun (WGS) entry which is preliminary data.</text>
</comment>
<keyword evidence="9" id="KW-1185">Reference proteome</keyword>
<dbReference type="SUPFAM" id="SSF53613">
    <property type="entry name" value="Ribokinase-like"/>
    <property type="match status" value="1"/>
</dbReference>
<comment type="pathway">
    <text evidence="1">Cofactor biosynthesis; thiamine diphosphate biosynthesis.</text>
</comment>
<dbReference type="GO" id="GO:0009228">
    <property type="term" value="P:thiamine biosynthetic process"/>
    <property type="evidence" value="ECO:0007669"/>
    <property type="project" value="InterPro"/>
</dbReference>
<reference evidence="8 9" key="1">
    <citation type="submission" date="2019-08" db="EMBL/GenBank/DDBJ databases">
        <title>Bradymonadales sp. TMQ4.</title>
        <authorList>
            <person name="Liang Q."/>
        </authorList>
    </citation>
    <scope>NUCLEOTIDE SEQUENCE [LARGE SCALE GENOMIC DNA]</scope>
    <source>
        <strain evidence="8 9">TMQ4</strain>
    </source>
</reference>
<evidence type="ECO:0000256" key="2">
    <source>
        <dbReference type="ARBA" id="ARBA00012135"/>
    </source>
</evidence>
<evidence type="ECO:0000259" key="7">
    <source>
        <dbReference type="Pfam" id="PF08543"/>
    </source>
</evidence>
<dbReference type="EMBL" id="VOSM01000012">
    <property type="protein sequence ID" value="TXD34748.1"/>
    <property type="molecule type" value="Genomic_DNA"/>
</dbReference>
<dbReference type="FunFam" id="3.40.1190.20:FF:000003">
    <property type="entry name" value="Phosphomethylpyrimidine kinase ThiD"/>
    <property type="match status" value="1"/>
</dbReference>
<dbReference type="InterPro" id="IPR029056">
    <property type="entry name" value="Ribokinase-like"/>
</dbReference>
<evidence type="ECO:0000313" key="9">
    <source>
        <dbReference type="Proteomes" id="UP000321412"/>
    </source>
</evidence>
<dbReference type="NCBIfam" id="TIGR00097">
    <property type="entry name" value="HMP-P_kinase"/>
    <property type="match status" value="1"/>
</dbReference>
<keyword evidence="4" id="KW-0547">Nucleotide-binding</keyword>
<evidence type="ECO:0000256" key="3">
    <source>
        <dbReference type="ARBA" id="ARBA00022679"/>
    </source>
</evidence>
<dbReference type="GO" id="GO:0005829">
    <property type="term" value="C:cytosol"/>
    <property type="evidence" value="ECO:0007669"/>
    <property type="project" value="TreeGrafter"/>
</dbReference>